<keyword evidence="7" id="KW-0520">NAD</keyword>
<sequence length="270" mass="31214">MDRQLAQKRIEELKKEIERHNYLYYVLDQPEITDEEYDRLLKELKVLEESFPEFASPDSPTQRVGGRPREEFSKVVHEVPMLSLENAFSKDELRQFFMRAENLLGMEIPSYCCEPKIDGLAVSLVYENGVFVGGSTRGDGIIGEDVSENLKTIRSVPLRLRVNVDGTLEVRGEVFMSKKSFEKLNENREEEGLPLFANPRNAAAGSLRQLDPRVTSRRKLGFFAYQVVNPMKLKLKSQWEALQWLKEAGFLIQGEEVRAQSFEDVWEYIE</sequence>
<feature type="non-terminal residue" evidence="10">
    <location>
        <position position="270"/>
    </location>
</feature>
<name>A0A7C5P3A2_THELI</name>
<dbReference type="PANTHER" id="PTHR23389">
    <property type="entry name" value="CHROMOSOME TRANSMISSION FIDELITY FACTOR 18"/>
    <property type="match status" value="1"/>
</dbReference>
<dbReference type="InterPro" id="IPR013839">
    <property type="entry name" value="DNAligase_adenylation"/>
</dbReference>
<evidence type="ECO:0000256" key="7">
    <source>
        <dbReference type="ARBA" id="ARBA00023027"/>
    </source>
</evidence>
<dbReference type="FunFam" id="1.10.287.610:FF:000002">
    <property type="entry name" value="DNA ligase"/>
    <property type="match status" value="1"/>
</dbReference>
<evidence type="ECO:0000256" key="3">
    <source>
        <dbReference type="ARBA" id="ARBA00022723"/>
    </source>
</evidence>
<dbReference type="InterPro" id="IPR018239">
    <property type="entry name" value="DNA_ligase_AS"/>
</dbReference>
<dbReference type="Gene3D" id="3.30.470.30">
    <property type="entry name" value="DNA ligase/mRNA capping enzyme"/>
    <property type="match status" value="1"/>
</dbReference>
<keyword evidence="5" id="KW-0862">Zinc</keyword>
<dbReference type="Pfam" id="PF01653">
    <property type="entry name" value="DNA_ligase_aden"/>
    <property type="match status" value="1"/>
</dbReference>
<reference evidence="10" key="1">
    <citation type="journal article" date="2020" name="mSystems">
        <title>Genome- and Community-Level Interaction Insights into Carbon Utilization and Element Cycling Functions of Hydrothermarchaeota in Hydrothermal Sediment.</title>
        <authorList>
            <person name="Zhou Z."/>
            <person name="Liu Y."/>
            <person name="Xu W."/>
            <person name="Pan J."/>
            <person name="Luo Z.H."/>
            <person name="Li M."/>
        </authorList>
    </citation>
    <scope>NUCLEOTIDE SEQUENCE [LARGE SCALE GENOMIC DNA]</scope>
    <source>
        <strain evidence="10">HyVt-93</strain>
    </source>
</reference>
<dbReference type="Proteomes" id="UP000886217">
    <property type="component" value="Unassembled WGS sequence"/>
</dbReference>
<keyword evidence="8" id="KW-0234">DNA repair</keyword>
<dbReference type="PROSITE" id="PS01055">
    <property type="entry name" value="DNA_LIGASE_N1"/>
    <property type="match status" value="1"/>
</dbReference>
<proteinExistence type="predicted"/>
<dbReference type="Pfam" id="PF22745">
    <property type="entry name" value="Nlig-Ia"/>
    <property type="match status" value="1"/>
</dbReference>
<dbReference type="SMART" id="SM00532">
    <property type="entry name" value="LIGANc"/>
    <property type="match status" value="1"/>
</dbReference>
<keyword evidence="4" id="KW-0227">DNA damage</keyword>
<keyword evidence="3" id="KW-0479">Metal-binding</keyword>
<evidence type="ECO:0000256" key="1">
    <source>
        <dbReference type="ARBA" id="ARBA00022598"/>
    </source>
</evidence>
<dbReference type="AlphaFoldDB" id="A0A7C5P3A2"/>
<keyword evidence="6" id="KW-0460">Magnesium</keyword>
<comment type="caution">
    <text evidence="10">The sequence shown here is derived from an EMBL/GenBank/DDBJ whole genome shotgun (WGS) entry which is preliminary data.</text>
</comment>
<evidence type="ECO:0000256" key="6">
    <source>
        <dbReference type="ARBA" id="ARBA00022842"/>
    </source>
</evidence>
<gene>
    <name evidence="10" type="ORF">ENL40_08330</name>
</gene>
<dbReference type="PANTHER" id="PTHR23389:SF9">
    <property type="entry name" value="DNA LIGASE"/>
    <property type="match status" value="1"/>
</dbReference>
<dbReference type="SUPFAM" id="SSF56091">
    <property type="entry name" value="DNA ligase/mRNA capping enzyme, catalytic domain"/>
    <property type="match status" value="1"/>
</dbReference>
<dbReference type="GO" id="GO:0005829">
    <property type="term" value="C:cytosol"/>
    <property type="evidence" value="ECO:0007669"/>
    <property type="project" value="TreeGrafter"/>
</dbReference>
<dbReference type="GO" id="GO:0046872">
    <property type="term" value="F:metal ion binding"/>
    <property type="evidence" value="ECO:0007669"/>
    <property type="project" value="UniProtKB-KW"/>
</dbReference>
<evidence type="ECO:0000256" key="5">
    <source>
        <dbReference type="ARBA" id="ARBA00022833"/>
    </source>
</evidence>
<feature type="domain" description="NAD-dependent DNA ligase N-terminal" evidence="9">
    <location>
        <begin position="5"/>
        <end position="270"/>
    </location>
</feature>
<dbReference type="GO" id="GO:0006281">
    <property type="term" value="P:DNA repair"/>
    <property type="evidence" value="ECO:0007669"/>
    <property type="project" value="UniProtKB-KW"/>
</dbReference>
<evidence type="ECO:0000256" key="2">
    <source>
        <dbReference type="ARBA" id="ARBA00022705"/>
    </source>
</evidence>
<keyword evidence="2" id="KW-0235">DNA replication</keyword>
<dbReference type="GO" id="GO:0006260">
    <property type="term" value="P:DNA replication"/>
    <property type="evidence" value="ECO:0007669"/>
    <property type="project" value="UniProtKB-KW"/>
</dbReference>
<accession>A0A7C5P3A2</accession>
<evidence type="ECO:0000313" key="10">
    <source>
        <dbReference type="EMBL" id="HHI01445.1"/>
    </source>
</evidence>
<dbReference type="GO" id="GO:0003911">
    <property type="term" value="F:DNA ligase (NAD+) activity"/>
    <property type="evidence" value="ECO:0007669"/>
    <property type="project" value="InterPro"/>
</dbReference>
<keyword evidence="1 10" id="KW-0436">Ligase</keyword>
<evidence type="ECO:0000259" key="9">
    <source>
        <dbReference type="SMART" id="SM00532"/>
    </source>
</evidence>
<dbReference type="Gene3D" id="1.10.287.610">
    <property type="entry name" value="Helix hairpin bin"/>
    <property type="match status" value="1"/>
</dbReference>
<dbReference type="CDD" id="cd00114">
    <property type="entry name" value="LIGANc"/>
    <property type="match status" value="1"/>
</dbReference>
<dbReference type="InterPro" id="IPR013840">
    <property type="entry name" value="DNAligase_N"/>
</dbReference>
<evidence type="ECO:0000256" key="8">
    <source>
        <dbReference type="ARBA" id="ARBA00023204"/>
    </source>
</evidence>
<protein>
    <submittedName>
        <fullName evidence="10">NAD-dependent DNA ligase LigA</fullName>
    </submittedName>
</protein>
<evidence type="ECO:0000256" key="4">
    <source>
        <dbReference type="ARBA" id="ARBA00022763"/>
    </source>
</evidence>
<dbReference type="EMBL" id="DRTU01000335">
    <property type="protein sequence ID" value="HHI01445.1"/>
    <property type="molecule type" value="Genomic_DNA"/>
</dbReference>
<organism evidence="10">
    <name type="scientific">Thermococcus litoralis</name>
    <dbReference type="NCBI Taxonomy" id="2265"/>
    <lineage>
        <taxon>Archaea</taxon>
        <taxon>Methanobacteriati</taxon>
        <taxon>Methanobacteriota</taxon>
        <taxon>Thermococci</taxon>
        <taxon>Thermococcales</taxon>
        <taxon>Thermococcaceae</taxon>
        <taxon>Thermococcus</taxon>
    </lineage>
</organism>